<sequence>MQSDWEGHPMKPLKGAAFAAAAFATVLTFAVPATTVPAKAAETTLRITLQLPVKSHLGQNLLLFKEEVESASDGEIAVEIYDSAQLYKDSEVPQAVGSGAIEMGVASLTRFVGDIPAVDIFYMPFMFNSEELVRAATAPDSPVRSKIDAAIRDTGSRVLWWQAYGGAIMLSQDEPLKTPADVEDKKVRVFGKTLGSFIEAVGGAPTLISGSEQYLAYQRGTVDVGMTGVSGVKSRSLWEVMDWITVTNHADIEFVVLVNEDFWQGLPEAHKEVIQAAAATADAAVRERIAEIEAEAYAAARENGMQIYELSPEEVEAWRAGAQPVIDQYLADSGALGQEVYEAALALRESDRIVSPGRVRPARPRPAPPSLSAAKVPMFRLLDRLNDLLAQLAAWLFFATAAMITYEVVARYLFNAPTIWAEELSRVFLVWGTFLAMAALLRRRSHISITLVTGRLGPAGRRGAELVALTVVAALSGIALWYGWAIAADSLARGRTTATMLDLPQGLLEAAVPLGFALLLAQALVEILRLLRGRGEDTTMETLLVLLALFGLLLAGVPVAFALAGLGAAMLLLGGFSPLMVPQGLLSTIDNFILLAVPLFLLMSNVLLKGGVGRDLFAAVQAWVGHWPGGLAVATIVSCGIFAAISGSSVATAATIGTVAIPEMLKRGYARPFVLGLLAAGGTLGILIPPSIPMIVFGFITEESVIQLFLAGIGPGLLLVGLFVGFSMLYAKFGGGFTPLDKASWAERKTTLLRAAPTFALAALIIWGIYAGAFTPTEAAAIGFAASLVITGLVLRTLTWALLKEATLDAMRTTVTILLIVAGAKVFGKAITLYRIPQDISALIAGNVDEAALFILVVALVLVLMGLFLEALSMMLIMVPVLAPSLAALGIDPIWFGIFFVIMVECALITPPVGLNLYVIQAVGKAGMGEVARGVWPFLALMLLTVVIIFLVPDIALYIPFRPEPEGSPMPDDAVVPDVPDAPDASAALPGAKLRRLLEGGGLQVMPCCYDALSARLVEQAGFPLTFMSGFAVSAARLGAPDTGLISYAEMLDQGRNITAAVSIPVLGDADTGYGNALNVKRTIAGYAQAGFAAAMIEDQVAPKRCGHTRGKEVVPRELALDRIRAAVDARDAARARGQDLLILARTDARHGEGLGEAIARAQGFADLGADILFVEAPRDAAEMETVAREVPGWKMANLVEGGDTPLLGPPELEALGFAIAAYPLTLLSAAMRAQRDALAALRSGTHPSGLLMDFAELRERVGFEDYYAEEACYAGAR</sequence>
<dbReference type="InterPro" id="IPR040442">
    <property type="entry name" value="Pyrv_kinase-like_dom_sf"/>
</dbReference>
<evidence type="ECO:0000256" key="4">
    <source>
        <dbReference type="ARBA" id="ARBA00022519"/>
    </source>
</evidence>
<reference evidence="12" key="1">
    <citation type="submission" date="2021-02" db="EMBL/GenBank/DDBJ databases">
        <authorList>
            <person name="Dougan E. K."/>
            <person name="Rhodes N."/>
            <person name="Thang M."/>
            <person name="Chan C."/>
        </authorList>
    </citation>
    <scope>NUCLEOTIDE SEQUENCE</scope>
</reference>
<keyword evidence="4" id="KW-0997">Cell inner membrane</keyword>
<dbReference type="Pfam" id="PF06808">
    <property type="entry name" value="DctM"/>
    <property type="match status" value="1"/>
</dbReference>
<keyword evidence="5 9" id="KW-0812">Transmembrane</keyword>
<dbReference type="InterPro" id="IPR010656">
    <property type="entry name" value="DctM"/>
</dbReference>
<feature type="transmembrane region" description="Helical" evidence="9">
    <location>
        <begin position="894"/>
        <end position="915"/>
    </location>
</feature>
<dbReference type="EMBL" id="CAJNJA010032714">
    <property type="protein sequence ID" value="CAE7670096.1"/>
    <property type="molecule type" value="Genomic_DNA"/>
</dbReference>
<dbReference type="InterPro" id="IPR018389">
    <property type="entry name" value="DctP_fam"/>
</dbReference>
<feature type="transmembrane region" description="Helical" evidence="9">
    <location>
        <begin position="510"/>
        <end position="531"/>
    </location>
</feature>
<comment type="caution">
    <text evidence="12">The sequence shown here is derived from an EMBL/GenBank/DDBJ whole genome shotgun (WGS) entry which is preliminary data.</text>
</comment>
<keyword evidence="13" id="KW-1185">Reference proteome</keyword>
<dbReference type="Proteomes" id="UP000601435">
    <property type="component" value="Unassembled WGS sequence"/>
</dbReference>
<feature type="transmembrane region" description="Helical" evidence="9">
    <location>
        <begin position="706"/>
        <end position="731"/>
    </location>
</feature>
<evidence type="ECO:0000313" key="12">
    <source>
        <dbReference type="EMBL" id="CAE7670096.1"/>
    </source>
</evidence>
<feature type="transmembrane region" description="Helical" evidence="9">
    <location>
        <begin position="935"/>
        <end position="961"/>
    </location>
</feature>
<feature type="transmembrane region" description="Helical" evidence="9">
    <location>
        <begin position="854"/>
        <end position="882"/>
    </location>
</feature>
<name>A0A812WG69_9DINO</name>
<dbReference type="Pfam" id="PF03480">
    <property type="entry name" value="DctP"/>
    <property type="match status" value="1"/>
</dbReference>
<evidence type="ECO:0000259" key="10">
    <source>
        <dbReference type="Pfam" id="PF04290"/>
    </source>
</evidence>
<dbReference type="Pfam" id="PF04290">
    <property type="entry name" value="DctQ"/>
    <property type="match status" value="1"/>
</dbReference>
<comment type="subcellular location">
    <subcellularLocation>
        <location evidence="1">Cell inner membrane</location>
        <topology evidence="1">Multi-pass membrane protein</topology>
    </subcellularLocation>
</comment>
<proteinExistence type="predicted"/>
<dbReference type="CDD" id="cd13680">
    <property type="entry name" value="PBP2_TRAP_SBP_like_4"/>
    <property type="match status" value="1"/>
</dbReference>
<keyword evidence="3" id="KW-1003">Cell membrane</keyword>
<feature type="non-terminal residue" evidence="12">
    <location>
        <position position="1"/>
    </location>
</feature>
<organism evidence="12 13">
    <name type="scientific">Symbiodinium necroappetens</name>
    <dbReference type="NCBI Taxonomy" id="1628268"/>
    <lineage>
        <taxon>Eukaryota</taxon>
        <taxon>Sar</taxon>
        <taxon>Alveolata</taxon>
        <taxon>Dinophyceae</taxon>
        <taxon>Suessiales</taxon>
        <taxon>Symbiodiniaceae</taxon>
        <taxon>Symbiodinium</taxon>
    </lineage>
</organism>
<feature type="transmembrane region" description="Helical" evidence="9">
    <location>
        <begin position="779"/>
        <end position="803"/>
    </location>
</feature>
<dbReference type="PANTHER" id="PTHR42905">
    <property type="entry name" value="PHOSPHOENOLPYRUVATE CARBOXYLASE"/>
    <property type="match status" value="1"/>
</dbReference>
<gene>
    <name evidence="12" type="primary">dctM</name>
    <name evidence="12" type="ORF">SNEC2469_LOCUS19179</name>
</gene>
<keyword evidence="8 9" id="KW-0472">Membrane</keyword>
<dbReference type="Gene3D" id="3.20.20.60">
    <property type="entry name" value="Phosphoenolpyruvate-binding domains"/>
    <property type="match status" value="1"/>
</dbReference>
<evidence type="ECO:0000256" key="6">
    <source>
        <dbReference type="ARBA" id="ARBA00022729"/>
    </source>
</evidence>
<evidence type="ECO:0000256" key="2">
    <source>
        <dbReference type="ARBA" id="ARBA00022448"/>
    </source>
</evidence>
<feature type="transmembrane region" description="Helical" evidence="9">
    <location>
        <begin position="673"/>
        <end position="700"/>
    </location>
</feature>
<feature type="transmembrane region" description="Helical" evidence="9">
    <location>
        <begin position="616"/>
        <end position="635"/>
    </location>
</feature>
<feature type="transmembrane region" description="Helical" evidence="9">
    <location>
        <begin position="543"/>
        <end position="573"/>
    </location>
</feature>
<dbReference type="InterPro" id="IPR038404">
    <property type="entry name" value="TRAP_DctP_sf"/>
</dbReference>
<feature type="transmembrane region" description="Helical" evidence="9">
    <location>
        <begin position="388"/>
        <end position="406"/>
    </location>
</feature>
<dbReference type="InterPro" id="IPR055348">
    <property type="entry name" value="DctQ"/>
</dbReference>
<feature type="transmembrane region" description="Helical" evidence="9">
    <location>
        <begin position="815"/>
        <end position="834"/>
    </location>
</feature>
<feature type="transmembrane region" description="Helical" evidence="9">
    <location>
        <begin position="426"/>
        <end position="442"/>
    </location>
</feature>
<evidence type="ECO:0000256" key="7">
    <source>
        <dbReference type="ARBA" id="ARBA00022989"/>
    </source>
</evidence>
<evidence type="ECO:0000259" key="11">
    <source>
        <dbReference type="Pfam" id="PF06808"/>
    </source>
</evidence>
<dbReference type="InterPro" id="IPR004681">
    <property type="entry name" value="TRAP_DctM"/>
</dbReference>
<dbReference type="InterPro" id="IPR039556">
    <property type="entry name" value="ICL/PEPM"/>
</dbReference>
<keyword evidence="6" id="KW-0732">Signal</keyword>
<dbReference type="NCBIfam" id="NF037995">
    <property type="entry name" value="TRAP_S1"/>
    <property type="match status" value="1"/>
</dbReference>
<dbReference type="Gene3D" id="3.40.190.170">
    <property type="entry name" value="Bacterial extracellular solute-binding protein, family 7"/>
    <property type="match status" value="1"/>
</dbReference>
<feature type="transmembrane region" description="Helical" evidence="9">
    <location>
        <begin position="15"/>
        <end position="36"/>
    </location>
</feature>
<dbReference type="GO" id="GO:0003824">
    <property type="term" value="F:catalytic activity"/>
    <property type="evidence" value="ECO:0007669"/>
    <property type="project" value="InterPro"/>
</dbReference>
<accession>A0A812WG69</accession>
<dbReference type="InterPro" id="IPR015813">
    <property type="entry name" value="Pyrv/PenolPyrv_kinase-like_dom"/>
</dbReference>
<dbReference type="Pfam" id="PF13714">
    <property type="entry name" value="PEP_mutase"/>
    <property type="match status" value="1"/>
</dbReference>
<evidence type="ECO:0000256" key="9">
    <source>
        <dbReference type="SAM" id="Phobius"/>
    </source>
</evidence>
<dbReference type="CDD" id="cd00377">
    <property type="entry name" value="ICL_PEPM"/>
    <property type="match status" value="1"/>
</dbReference>
<feature type="domain" description="TRAP C4-dicarboxylate transport system permease DctM subunit" evidence="11">
    <location>
        <begin position="547"/>
        <end position="954"/>
    </location>
</feature>
<feature type="transmembrane region" description="Helical" evidence="9">
    <location>
        <begin position="585"/>
        <end position="604"/>
    </location>
</feature>
<evidence type="ECO:0000256" key="5">
    <source>
        <dbReference type="ARBA" id="ARBA00022692"/>
    </source>
</evidence>
<dbReference type="SUPFAM" id="SSF51621">
    <property type="entry name" value="Phosphoenolpyruvate/pyruvate domain"/>
    <property type="match status" value="1"/>
</dbReference>
<evidence type="ECO:0000256" key="1">
    <source>
        <dbReference type="ARBA" id="ARBA00004429"/>
    </source>
</evidence>
<evidence type="ECO:0000313" key="13">
    <source>
        <dbReference type="Proteomes" id="UP000601435"/>
    </source>
</evidence>
<feature type="transmembrane region" description="Helical" evidence="9">
    <location>
        <begin position="463"/>
        <end position="484"/>
    </location>
</feature>
<protein>
    <submittedName>
        <fullName evidence="12">DctM protein</fullName>
    </submittedName>
</protein>
<dbReference type="OrthoDB" id="1923844at2759"/>
<keyword evidence="2" id="KW-0813">Transport</keyword>
<feature type="domain" description="Tripartite ATP-independent periplasmic transporters DctQ component" evidence="10">
    <location>
        <begin position="401"/>
        <end position="532"/>
    </location>
</feature>
<dbReference type="NCBIfam" id="TIGR00786">
    <property type="entry name" value="dctM"/>
    <property type="match status" value="1"/>
</dbReference>
<dbReference type="PANTHER" id="PTHR42905:SF2">
    <property type="entry name" value="PHOSPHOENOLPYRUVATE CARBOXYLASE FAMILY PROTEIN"/>
    <property type="match status" value="1"/>
</dbReference>
<evidence type="ECO:0000256" key="3">
    <source>
        <dbReference type="ARBA" id="ARBA00022475"/>
    </source>
</evidence>
<dbReference type="GO" id="GO:0005886">
    <property type="term" value="C:plasma membrane"/>
    <property type="evidence" value="ECO:0007669"/>
    <property type="project" value="UniProtKB-SubCell"/>
</dbReference>
<keyword evidence="7 9" id="KW-1133">Transmembrane helix</keyword>
<evidence type="ECO:0000256" key="8">
    <source>
        <dbReference type="ARBA" id="ARBA00023136"/>
    </source>
</evidence>
<dbReference type="GO" id="GO:0055085">
    <property type="term" value="P:transmembrane transport"/>
    <property type="evidence" value="ECO:0007669"/>
    <property type="project" value="InterPro"/>
</dbReference>
<feature type="transmembrane region" description="Helical" evidence="9">
    <location>
        <begin position="752"/>
        <end position="773"/>
    </location>
</feature>
<dbReference type="AlphaFoldDB" id="A0A812WG69"/>